<sequence>MVSKFEQRMRDKTKDSRARTDAELAQRAAAPVERAPVTMPAQLGAFRLEAQEYQRKIDELQKQLDEAAKTGLGGIEIPLDKLVEVEGRRRYMPPEQYRDLRENLRHNPLNHPIVVRPLPNDEYEIISGHHRIDAYREIGRHSIRSVLAEDRDGDPTVAAFYANLFQSELTDYEKFLGFTDLQRRFPKMTQAQIAEASGKSEAAISFLMAFADLPKEVDALLANTPSLLGSSSARELARLTKEGKGSQVLLAVQQLAAGEIDQKRAVSIAAADPNKKSAVVPEVVKIRTGRSPYCAMRRVGKSVRLDFQSEDEAQAVQQAIREVLESRAEATKATKVPEKKDGEK</sequence>
<dbReference type="InterPro" id="IPR041468">
    <property type="entry name" value="HTH_ParB/Spo0J"/>
</dbReference>
<organism evidence="6 7">
    <name type="scientific">Burkholderia glumae</name>
    <name type="common">Pseudomonas glumae</name>
    <dbReference type="NCBI Taxonomy" id="337"/>
    <lineage>
        <taxon>Bacteria</taxon>
        <taxon>Pseudomonadati</taxon>
        <taxon>Pseudomonadota</taxon>
        <taxon>Betaproteobacteria</taxon>
        <taxon>Burkholderiales</taxon>
        <taxon>Burkholderiaceae</taxon>
        <taxon>Burkholderia</taxon>
    </lineage>
</organism>
<keyword evidence="6" id="KW-0614">Plasmid</keyword>
<feature type="compositionally biased region" description="Basic and acidic residues" evidence="4">
    <location>
        <begin position="1"/>
        <end position="24"/>
    </location>
</feature>
<dbReference type="CDD" id="cd16387">
    <property type="entry name" value="ParB_N_Srx"/>
    <property type="match status" value="1"/>
</dbReference>
<evidence type="ECO:0000256" key="2">
    <source>
        <dbReference type="ARBA" id="ARBA00022829"/>
    </source>
</evidence>
<dbReference type="Gene3D" id="1.10.10.2830">
    <property type="match status" value="1"/>
</dbReference>
<accession>A0ABY5BCP0</accession>
<protein>
    <submittedName>
        <fullName evidence="6">ParB/RepB/Spo0J family partition protein</fullName>
    </submittedName>
</protein>
<dbReference type="InterPro" id="IPR036086">
    <property type="entry name" value="ParB/Sulfiredoxin_sf"/>
</dbReference>
<feature type="domain" description="ParB-like N-terminal" evidence="5">
    <location>
        <begin position="75"/>
        <end position="164"/>
    </location>
</feature>
<evidence type="ECO:0000256" key="4">
    <source>
        <dbReference type="SAM" id="MobiDB-lite"/>
    </source>
</evidence>
<dbReference type="PANTHER" id="PTHR33375">
    <property type="entry name" value="CHROMOSOME-PARTITIONING PROTEIN PARB-RELATED"/>
    <property type="match status" value="1"/>
</dbReference>
<evidence type="ECO:0000259" key="5">
    <source>
        <dbReference type="SMART" id="SM00470"/>
    </source>
</evidence>
<reference evidence="6" key="1">
    <citation type="submission" date="2022-06" db="EMBL/GenBank/DDBJ databases">
        <title>Draft genome sequence of Burkholderia glumae strain GR20004 isolated from rice panicle showing bacterial panicle blight.</title>
        <authorList>
            <person name="Choi S.Y."/>
            <person name="Lee Y.H."/>
        </authorList>
    </citation>
    <scope>NUCLEOTIDE SEQUENCE</scope>
    <source>
        <strain evidence="6">GR20004</strain>
        <plasmid evidence="6">unnamed1</plasmid>
    </source>
</reference>
<proteinExistence type="inferred from homology"/>
<dbReference type="SUPFAM" id="SSF109709">
    <property type="entry name" value="KorB DNA-binding domain-like"/>
    <property type="match status" value="1"/>
</dbReference>
<dbReference type="Pfam" id="PF17762">
    <property type="entry name" value="HTH_ParB"/>
    <property type="match status" value="1"/>
</dbReference>
<geneLocation type="plasmid" evidence="6 7">
    <name>unnamed1</name>
</geneLocation>
<dbReference type="Pfam" id="PF02195">
    <property type="entry name" value="ParB_N"/>
    <property type="match status" value="1"/>
</dbReference>
<dbReference type="RefSeq" id="WP_035977096.1">
    <property type="nucleotide sequence ID" value="NZ_CP021076.1"/>
</dbReference>
<evidence type="ECO:0000256" key="1">
    <source>
        <dbReference type="ARBA" id="ARBA00006295"/>
    </source>
</evidence>
<feature type="region of interest" description="Disordered" evidence="4">
    <location>
        <begin position="1"/>
        <end position="32"/>
    </location>
</feature>
<evidence type="ECO:0000313" key="6">
    <source>
        <dbReference type="EMBL" id="USS44201.1"/>
    </source>
</evidence>
<dbReference type="SMART" id="SM00470">
    <property type="entry name" value="ParB"/>
    <property type="match status" value="1"/>
</dbReference>
<keyword evidence="2" id="KW-0159">Chromosome partition</keyword>
<dbReference type="InterPro" id="IPR003115">
    <property type="entry name" value="ParB_N"/>
</dbReference>
<comment type="similarity">
    <text evidence="1">Belongs to the ParB family.</text>
</comment>
<gene>
    <name evidence="6" type="ORF">NFI99_13030</name>
</gene>
<dbReference type="Gene3D" id="3.90.1530.30">
    <property type="match status" value="1"/>
</dbReference>
<evidence type="ECO:0000313" key="7">
    <source>
        <dbReference type="Proteomes" id="UP001056386"/>
    </source>
</evidence>
<dbReference type="PANTHER" id="PTHR33375:SF1">
    <property type="entry name" value="CHROMOSOME-PARTITIONING PROTEIN PARB-RELATED"/>
    <property type="match status" value="1"/>
</dbReference>
<name>A0ABY5BCP0_BURGL</name>
<dbReference type="NCBIfam" id="TIGR00180">
    <property type="entry name" value="parB_part"/>
    <property type="match status" value="1"/>
</dbReference>
<dbReference type="EMBL" id="CP099584">
    <property type="protein sequence ID" value="USS44201.1"/>
    <property type="molecule type" value="Genomic_DNA"/>
</dbReference>
<dbReference type="InterPro" id="IPR050336">
    <property type="entry name" value="Chromosome_partition/occlusion"/>
</dbReference>
<keyword evidence="3" id="KW-0175">Coiled coil</keyword>
<keyword evidence="7" id="KW-1185">Reference proteome</keyword>
<feature type="coiled-coil region" evidence="3">
    <location>
        <begin position="43"/>
        <end position="70"/>
    </location>
</feature>
<dbReference type="SUPFAM" id="SSF110849">
    <property type="entry name" value="ParB/Sulfiredoxin"/>
    <property type="match status" value="1"/>
</dbReference>
<evidence type="ECO:0000256" key="3">
    <source>
        <dbReference type="SAM" id="Coils"/>
    </source>
</evidence>
<dbReference type="Proteomes" id="UP001056386">
    <property type="component" value="Plasmid unnamed1"/>
</dbReference>
<dbReference type="InterPro" id="IPR004437">
    <property type="entry name" value="ParB/RepB/Spo0J"/>
</dbReference>